<keyword evidence="2" id="KW-1185">Reference proteome</keyword>
<name>A0A7G9V1X3_9CAUD</name>
<reference evidence="1 2" key="1">
    <citation type="submission" date="2020-06" db="EMBL/GenBank/DDBJ databases">
        <title>Characterization of Pseudomonas phiPsa374-like phages.</title>
        <authorList>
            <person name="Warring S."/>
            <person name="Malone L.M."/>
            <person name="Easingwood R.A."/>
            <person name="Rigano L."/>
            <person name="Frampton R.A."/>
            <person name="Lopez Acedo E."/>
            <person name="Templeton M.D."/>
            <person name="Kleffmann T."/>
            <person name="Bostina M."/>
            <person name="Fineran P.C."/>
        </authorList>
    </citation>
    <scope>NUCLEOTIDE SEQUENCE [LARGE SCALE GENOMIC DNA]</scope>
</reference>
<proteinExistence type="predicted"/>
<sequence length="128" mass="14963">MIIMSPDAIKNLVERIREWEMDAGESFTDYFFDRYSYGTEWNDFLDSKGFHAIVEEIKADRYVLSTGHTLSCTDQQLKFEPYNSAWEACGNGWSEDEYRKDVALWAEFILADEELLEECNAFLNGDDE</sequence>
<dbReference type="EMBL" id="MT670419">
    <property type="protein sequence ID" value="QNO00279.1"/>
    <property type="molecule type" value="Genomic_DNA"/>
</dbReference>
<organism evidence="1 2">
    <name type="scientific">Pseudomonas phage phiPsa315</name>
    <dbReference type="NCBI Taxonomy" id="1460363"/>
    <lineage>
        <taxon>Viruses</taxon>
        <taxon>Duplodnaviria</taxon>
        <taxon>Heunggongvirae</taxon>
        <taxon>Uroviricota</taxon>
        <taxon>Caudoviricetes</taxon>
        <taxon>Vandenendeviridae</taxon>
        <taxon>Gorskivirinae</taxon>
        <taxon>Otagovirus</taxon>
        <taxon>Otagovirus psa315</taxon>
    </lineage>
</organism>
<evidence type="ECO:0000313" key="2">
    <source>
        <dbReference type="Proteomes" id="UP000516132"/>
    </source>
</evidence>
<accession>A0A7G9V1X3</accession>
<dbReference type="Proteomes" id="UP000516132">
    <property type="component" value="Segment"/>
</dbReference>
<evidence type="ECO:0000313" key="1">
    <source>
        <dbReference type="EMBL" id="QNO00279.1"/>
    </source>
</evidence>
<protein>
    <submittedName>
        <fullName evidence="1">Uncharacterized protein</fullName>
    </submittedName>
</protein>
<gene>
    <name evidence="1" type="ORF">phiPsa315_004</name>
</gene>